<dbReference type="InterPro" id="IPR011527">
    <property type="entry name" value="ABC1_TM_dom"/>
</dbReference>
<evidence type="ECO:0000256" key="4">
    <source>
        <dbReference type="ARBA" id="ARBA00022840"/>
    </source>
</evidence>
<dbReference type="PROSITE" id="PS50893">
    <property type="entry name" value="ABC_TRANSPORTER_2"/>
    <property type="match status" value="1"/>
</dbReference>
<keyword evidence="2 7" id="KW-0812">Transmembrane</keyword>
<dbReference type="InterPro" id="IPR003439">
    <property type="entry name" value="ABC_transporter-like_ATP-bd"/>
</dbReference>
<dbReference type="SUPFAM" id="SSF52540">
    <property type="entry name" value="P-loop containing nucleoside triphosphate hydrolases"/>
    <property type="match status" value="1"/>
</dbReference>
<evidence type="ECO:0000259" key="9">
    <source>
        <dbReference type="PROSITE" id="PS50929"/>
    </source>
</evidence>
<feature type="domain" description="ABC transmembrane type-1" evidence="9">
    <location>
        <begin position="30"/>
        <end position="295"/>
    </location>
</feature>
<dbReference type="RefSeq" id="WP_380202273.1">
    <property type="nucleotide sequence ID" value="NZ_JBHTEK010000001.1"/>
</dbReference>
<proteinExistence type="predicted"/>
<dbReference type="InterPro" id="IPR003593">
    <property type="entry name" value="AAA+_ATPase"/>
</dbReference>
<feature type="transmembrane region" description="Helical" evidence="7">
    <location>
        <begin position="249"/>
        <end position="272"/>
    </location>
</feature>
<organism evidence="10 11">
    <name type="scientific">Hymenobacter humi</name>
    <dbReference type="NCBI Taxonomy" id="1411620"/>
    <lineage>
        <taxon>Bacteria</taxon>
        <taxon>Pseudomonadati</taxon>
        <taxon>Bacteroidota</taxon>
        <taxon>Cytophagia</taxon>
        <taxon>Cytophagales</taxon>
        <taxon>Hymenobacteraceae</taxon>
        <taxon>Hymenobacter</taxon>
    </lineage>
</organism>
<evidence type="ECO:0000259" key="8">
    <source>
        <dbReference type="PROSITE" id="PS50893"/>
    </source>
</evidence>
<feature type="transmembrane region" description="Helical" evidence="7">
    <location>
        <begin position="135"/>
        <end position="157"/>
    </location>
</feature>
<evidence type="ECO:0000256" key="2">
    <source>
        <dbReference type="ARBA" id="ARBA00022692"/>
    </source>
</evidence>
<evidence type="ECO:0000313" key="10">
    <source>
        <dbReference type="EMBL" id="MFC7667609.1"/>
    </source>
</evidence>
<comment type="subcellular location">
    <subcellularLocation>
        <location evidence="1">Cell membrane</location>
        <topology evidence="1">Multi-pass membrane protein</topology>
    </subcellularLocation>
</comment>
<comment type="caution">
    <text evidence="10">The sequence shown here is derived from an EMBL/GenBank/DDBJ whole genome shotgun (WGS) entry which is preliminary data.</text>
</comment>
<dbReference type="EMBL" id="JBHTEK010000001">
    <property type="protein sequence ID" value="MFC7667609.1"/>
    <property type="molecule type" value="Genomic_DNA"/>
</dbReference>
<dbReference type="Pfam" id="PF00005">
    <property type="entry name" value="ABC_tran"/>
    <property type="match status" value="1"/>
</dbReference>
<evidence type="ECO:0000256" key="5">
    <source>
        <dbReference type="ARBA" id="ARBA00022989"/>
    </source>
</evidence>
<feature type="transmembrane region" description="Helical" evidence="7">
    <location>
        <begin position="62"/>
        <end position="87"/>
    </location>
</feature>
<dbReference type="SMART" id="SM00382">
    <property type="entry name" value="AAA"/>
    <property type="match status" value="1"/>
</dbReference>
<dbReference type="InterPro" id="IPR027417">
    <property type="entry name" value="P-loop_NTPase"/>
</dbReference>
<evidence type="ECO:0000256" key="1">
    <source>
        <dbReference type="ARBA" id="ARBA00004651"/>
    </source>
</evidence>
<dbReference type="InterPro" id="IPR039421">
    <property type="entry name" value="Type_1_exporter"/>
</dbReference>
<name>A0ABW2U3Z7_9BACT</name>
<dbReference type="Gene3D" id="3.40.50.300">
    <property type="entry name" value="P-loop containing nucleotide triphosphate hydrolases"/>
    <property type="match status" value="1"/>
</dbReference>
<accession>A0ABW2U3Z7</accession>
<feature type="transmembrane region" description="Helical" evidence="7">
    <location>
        <begin position="163"/>
        <end position="181"/>
    </location>
</feature>
<feature type="domain" description="ABC transporter" evidence="8">
    <location>
        <begin position="343"/>
        <end position="577"/>
    </location>
</feature>
<sequence length="579" mass="63180">MAATASLLTPTQRLFRLLTAERRDIGYLYVYAALTGLISLTLPLGVQSVIGFVSSGAVSTSLVVLIGFIVLGTLLVGALQVMQVYLVEFIQQRLFARVALDFAVRLPRVRTESLDGQYLPELMNRLLDAPTLQKGLATLLIEFSAAALQILFGLLLLSFYHPIFIGFGVLLVALLALMIRVTGPKGLSTSLTESKYKYRVVAWLEDVARTVQTFRHPPRQEMALSRTDDLVEGYLVARQKHFSVLLTQYWGFVAFKTLITAALLIIGCWLLLSKQINIGQFVAAEIVIILTINAIEKVLLKLDVVYDALTSLDKIGHVLDLPVAGPSSTTGLTLPTTTQGLKVELRHLGYAYPHARKPAVGDVSLTLQPGEHVGLTGFDGSGKTSLLRVLAGLLEGHTGLVAYDGLALQDLTPEALGLAVGDNIAHQNLFEGTILQNLTLEQAHLSPDDVAWALELVGLRDHVYAQPQGLGTPLGVGTPLPDSTRQKLLLARALVRRPRLLLLDGFLPGVEPAERHRILRRLLDPTQPWTVLLASSDPRVLALCPRLVVLREGEWWPTVPTPTWCANPSCSPCWPSNDS</sequence>
<evidence type="ECO:0000313" key="11">
    <source>
        <dbReference type="Proteomes" id="UP001596513"/>
    </source>
</evidence>
<keyword evidence="3" id="KW-0547">Nucleotide-binding</keyword>
<reference evidence="11" key="1">
    <citation type="journal article" date="2019" name="Int. J. Syst. Evol. Microbiol.">
        <title>The Global Catalogue of Microorganisms (GCM) 10K type strain sequencing project: providing services to taxonomists for standard genome sequencing and annotation.</title>
        <authorList>
            <consortium name="The Broad Institute Genomics Platform"/>
            <consortium name="The Broad Institute Genome Sequencing Center for Infectious Disease"/>
            <person name="Wu L."/>
            <person name="Ma J."/>
        </authorList>
    </citation>
    <scope>NUCLEOTIDE SEQUENCE [LARGE SCALE GENOMIC DNA]</scope>
    <source>
        <strain evidence="11">JCM 19635</strain>
    </source>
</reference>
<dbReference type="Gene3D" id="1.20.1560.10">
    <property type="entry name" value="ABC transporter type 1, transmembrane domain"/>
    <property type="match status" value="1"/>
</dbReference>
<dbReference type="Pfam" id="PF00664">
    <property type="entry name" value="ABC_membrane"/>
    <property type="match status" value="1"/>
</dbReference>
<dbReference type="PANTHER" id="PTHR43394:SF4">
    <property type="entry name" value="TOXIN SECRETION ABC TRANSPORTER ATP-BINDING PROTEIN"/>
    <property type="match status" value="1"/>
</dbReference>
<dbReference type="PANTHER" id="PTHR43394">
    <property type="entry name" value="ATP-DEPENDENT PERMEASE MDL1, MITOCHONDRIAL"/>
    <property type="match status" value="1"/>
</dbReference>
<keyword evidence="6 7" id="KW-0472">Membrane</keyword>
<protein>
    <submittedName>
        <fullName evidence="10">ATP-binding cassette domain-containing protein</fullName>
    </submittedName>
</protein>
<dbReference type="GO" id="GO:0005524">
    <property type="term" value="F:ATP binding"/>
    <property type="evidence" value="ECO:0007669"/>
    <property type="project" value="UniProtKB-KW"/>
</dbReference>
<dbReference type="InterPro" id="IPR036640">
    <property type="entry name" value="ABC1_TM_sf"/>
</dbReference>
<evidence type="ECO:0000256" key="3">
    <source>
        <dbReference type="ARBA" id="ARBA00022741"/>
    </source>
</evidence>
<dbReference type="SUPFAM" id="SSF90123">
    <property type="entry name" value="ABC transporter transmembrane region"/>
    <property type="match status" value="1"/>
</dbReference>
<evidence type="ECO:0000256" key="7">
    <source>
        <dbReference type="SAM" id="Phobius"/>
    </source>
</evidence>
<keyword evidence="5 7" id="KW-1133">Transmembrane helix</keyword>
<keyword evidence="11" id="KW-1185">Reference proteome</keyword>
<evidence type="ECO:0000256" key="6">
    <source>
        <dbReference type="ARBA" id="ARBA00023136"/>
    </source>
</evidence>
<feature type="transmembrane region" description="Helical" evidence="7">
    <location>
        <begin position="26"/>
        <end position="50"/>
    </location>
</feature>
<keyword evidence="4 10" id="KW-0067">ATP-binding</keyword>
<dbReference type="Proteomes" id="UP001596513">
    <property type="component" value="Unassembled WGS sequence"/>
</dbReference>
<gene>
    <name evidence="10" type="ORF">ACFQT0_09585</name>
</gene>
<dbReference type="PROSITE" id="PS50929">
    <property type="entry name" value="ABC_TM1F"/>
    <property type="match status" value="1"/>
</dbReference>